<protein>
    <submittedName>
        <fullName evidence="1">Uncharacterized protein</fullName>
    </submittedName>
</protein>
<feature type="non-terminal residue" evidence="1">
    <location>
        <position position="55"/>
    </location>
</feature>
<proteinExistence type="predicted"/>
<evidence type="ECO:0000313" key="1">
    <source>
        <dbReference type="EMBL" id="KAG7309613.1"/>
    </source>
</evidence>
<keyword evidence="2" id="KW-1185">Reference proteome</keyword>
<gene>
    <name evidence="1" type="ORF">JYU34_004089</name>
</gene>
<reference evidence="1 2" key="1">
    <citation type="submission" date="2021-06" db="EMBL/GenBank/DDBJ databases">
        <title>A haploid diamondback moth (Plutella xylostella L.) genome assembly resolves 31 chromosomes and identifies a diamide resistance mutation.</title>
        <authorList>
            <person name="Ward C.M."/>
            <person name="Perry K.D."/>
            <person name="Baker G."/>
            <person name="Powis K."/>
            <person name="Heckel D.G."/>
            <person name="Baxter S.W."/>
        </authorList>
    </citation>
    <scope>NUCLEOTIDE SEQUENCE [LARGE SCALE GENOMIC DNA]</scope>
    <source>
        <strain evidence="1 2">LV</strain>
        <tissue evidence="1">Single pupa</tissue>
    </source>
</reference>
<dbReference type="Proteomes" id="UP000823941">
    <property type="component" value="Chromosome 6"/>
</dbReference>
<sequence>MLSRGLALDELQAAGMWWSGPEYLRDNNFNPSQENVTINTDNIELPELKLEKTVL</sequence>
<accession>A0ABQ7QX48</accession>
<comment type="caution">
    <text evidence="1">The sequence shown here is derived from an EMBL/GenBank/DDBJ whole genome shotgun (WGS) entry which is preliminary data.</text>
</comment>
<organism evidence="1 2">
    <name type="scientific">Plutella xylostella</name>
    <name type="common">Diamondback moth</name>
    <name type="synonym">Plutella maculipennis</name>
    <dbReference type="NCBI Taxonomy" id="51655"/>
    <lineage>
        <taxon>Eukaryota</taxon>
        <taxon>Metazoa</taxon>
        <taxon>Ecdysozoa</taxon>
        <taxon>Arthropoda</taxon>
        <taxon>Hexapoda</taxon>
        <taxon>Insecta</taxon>
        <taxon>Pterygota</taxon>
        <taxon>Neoptera</taxon>
        <taxon>Endopterygota</taxon>
        <taxon>Lepidoptera</taxon>
        <taxon>Glossata</taxon>
        <taxon>Ditrysia</taxon>
        <taxon>Yponomeutoidea</taxon>
        <taxon>Plutellidae</taxon>
        <taxon>Plutella</taxon>
    </lineage>
</organism>
<dbReference type="EMBL" id="JAHIBW010000006">
    <property type="protein sequence ID" value="KAG7309613.1"/>
    <property type="molecule type" value="Genomic_DNA"/>
</dbReference>
<name>A0ABQ7QX48_PLUXY</name>
<evidence type="ECO:0000313" key="2">
    <source>
        <dbReference type="Proteomes" id="UP000823941"/>
    </source>
</evidence>